<dbReference type="Gene3D" id="2.40.50.140">
    <property type="entry name" value="Nucleic acid-binding proteins"/>
    <property type="match status" value="1"/>
</dbReference>
<evidence type="ECO:0000256" key="1">
    <source>
        <dbReference type="ARBA" id="ARBA00005636"/>
    </source>
</evidence>
<feature type="compositionally biased region" description="Basic and acidic residues" evidence="6">
    <location>
        <begin position="232"/>
        <end position="242"/>
    </location>
</feature>
<dbReference type="GO" id="GO:0019843">
    <property type="term" value="F:rRNA binding"/>
    <property type="evidence" value="ECO:0007669"/>
    <property type="project" value="UniProtKB-UniRule"/>
</dbReference>
<dbReference type="PROSITE" id="PS00467">
    <property type="entry name" value="RIBOSOMAL_L2"/>
    <property type="match status" value="1"/>
</dbReference>
<gene>
    <name evidence="5 9" type="primary">rplB</name>
    <name evidence="9" type="ORF">HYV66_00230</name>
</gene>
<comment type="subunit">
    <text evidence="5">Part of the 50S ribosomal subunit. Forms a bridge to the 30S subunit in the 70S ribosome.</text>
</comment>
<keyword evidence="5" id="KW-0699">rRNA-binding</keyword>
<evidence type="ECO:0000313" key="10">
    <source>
        <dbReference type="Proteomes" id="UP000709672"/>
    </source>
</evidence>
<dbReference type="InterPro" id="IPR014726">
    <property type="entry name" value="Ribosomal_uL2_dom3"/>
</dbReference>
<dbReference type="Gene3D" id="2.30.30.30">
    <property type="match status" value="1"/>
</dbReference>
<dbReference type="FunFam" id="2.30.30.30:FF:000001">
    <property type="entry name" value="50S ribosomal protein L2"/>
    <property type="match status" value="1"/>
</dbReference>
<dbReference type="GO" id="GO:0002181">
    <property type="term" value="P:cytoplasmic translation"/>
    <property type="evidence" value="ECO:0007669"/>
    <property type="project" value="TreeGrafter"/>
</dbReference>
<dbReference type="GO" id="GO:0015934">
    <property type="term" value="C:large ribosomal subunit"/>
    <property type="evidence" value="ECO:0007669"/>
    <property type="project" value="InterPro"/>
</dbReference>
<dbReference type="Gene3D" id="4.10.950.10">
    <property type="entry name" value="Ribosomal protein L2, domain 3"/>
    <property type="match status" value="1"/>
</dbReference>
<evidence type="ECO:0000256" key="6">
    <source>
        <dbReference type="SAM" id="MobiDB-lite"/>
    </source>
</evidence>
<dbReference type="PANTHER" id="PTHR13691:SF5">
    <property type="entry name" value="LARGE RIBOSOMAL SUBUNIT PROTEIN UL2M"/>
    <property type="match status" value="1"/>
</dbReference>
<dbReference type="InterPro" id="IPR008991">
    <property type="entry name" value="Translation_prot_SH3-like_sf"/>
</dbReference>
<comment type="similarity">
    <text evidence="1 5">Belongs to the universal ribosomal protein uL2 family.</text>
</comment>
<feature type="domain" description="Large ribosomal subunit protein uL2 RNA-binding" evidence="8">
    <location>
        <begin position="43"/>
        <end position="119"/>
    </location>
</feature>
<sequence length="278" mass="30631">MFMKFYKPTSPSRRNMSGIEYRKFITAQKPLKSLVGKIKTKSGRNNSGQITVRHQGGGVKRNYRQIDLKQVNAGESAVVETIEYDPYRTAFIARVLYGNGARSYILAAQGLKVGDKVASHQAGPSDLNPGHRMQLKEIPVGTFVYNVELKPGQGGKLGRSAGTSVKIMAREGGYANLQLPSGEVRKVMEECLASIGSVSNPENSMVTVGKAGRTRYLGIRPTVRGTAMNPVDHPHGGGEGRQPRGLKRSKNYWGKGIRGVKTRKRKNRSDMFIVERRK</sequence>
<reference evidence="9" key="1">
    <citation type="submission" date="2020-07" db="EMBL/GenBank/DDBJ databases">
        <title>Huge and variable diversity of episymbiotic CPR bacteria and DPANN archaea in groundwater ecosystems.</title>
        <authorList>
            <person name="He C.Y."/>
            <person name="Keren R."/>
            <person name="Whittaker M."/>
            <person name="Farag I.F."/>
            <person name="Doudna J."/>
            <person name="Cate J.H.D."/>
            <person name="Banfield J.F."/>
        </authorList>
    </citation>
    <scope>NUCLEOTIDE SEQUENCE</scope>
    <source>
        <strain evidence="9">NC_groundwater_418_Ag_B-0.1um_45_10</strain>
    </source>
</reference>
<comment type="function">
    <text evidence="5">One of the primary rRNA binding proteins. Required for association of the 30S and 50S subunits to form the 70S ribosome, for tRNA binding and peptide bond formation. It has been suggested to have peptidyltransferase activity; this is somewhat controversial. Makes several contacts with the 16S rRNA in the 70S ribosome.</text>
</comment>
<dbReference type="HAMAP" id="MF_01320_B">
    <property type="entry name" value="Ribosomal_uL2_B"/>
    <property type="match status" value="1"/>
</dbReference>
<evidence type="ECO:0000259" key="8">
    <source>
        <dbReference type="SMART" id="SM01383"/>
    </source>
</evidence>
<feature type="region of interest" description="Disordered" evidence="6">
    <location>
        <begin position="224"/>
        <end position="278"/>
    </location>
</feature>
<feature type="compositionally biased region" description="Basic residues" evidence="6">
    <location>
        <begin position="258"/>
        <end position="267"/>
    </location>
</feature>
<dbReference type="NCBIfam" id="TIGR01171">
    <property type="entry name" value="rplB_bact"/>
    <property type="match status" value="1"/>
</dbReference>
<keyword evidence="3 5" id="KW-0687">Ribonucleoprotein</keyword>
<dbReference type="GO" id="GO:0003735">
    <property type="term" value="F:structural constituent of ribosome"/>
    <property type="evidence" value="ECO:0007669"/>
    <property type="project" value="InterPro"/>
</dbReference>
<dbReference type="InterPro" id="IPR014722">
    <property type="entry name" value="Rib_uL2_dom2"/>
</dbReference>
<dbReference type="GO" id="GO:0016740">
    <property type="term" value="F:transferase activity"/>
    <property type="evidence" value="ECO:0007669"/>
    <property type="project" value="InterPro"/>
</dbReference>
<organism evidence="9 10">
    <name type="scientific">Candidatus Sungiibacteriota bacterium</name>
    <dbReference type="NCBI Taxonomy" id="2750080"/>
    <lineage>
        <taxon>Bacteria</taxon>
        <taxon>Candidatus Sungiibacteriota</taxon>
    </lineage>
</organism>
<dbReference type="SUPFAM" id="SSF50249">
    <property type="entry name" value="Nucleic acid-binding proteins"/>
    <property type="match status" value="1"/>
</dbReference>
<dbReference type="InterPro" id="IPR012340">
    <property type="entry name" value="NA-bd_OB-fold"/>
</dbReference>
<evidence type="ECO:0000256" key="5">
    <source>
        <dbReference type="HAMAP-Rule" id="MF_01320"/>
    </source>
</evidence>
<dbReference type="InterPro" id="IPR005880">
    <property type="entry name" value="Ribosomal_uL2_bac/org-type"/>
</dbReference>
<evidence type="ECO:0000313" key="9">
    <source>
        <dbReference type="EMBL" id="MBI2465652.1"/>
    </source>
</evidence>
<dbReference type="SMART" id="SM01382">
    <property type="entry name" value="Ribosomal_L2_C"/>
    <property type="match status" value="1"/>
</dbReference>
<proteinExistence type="inferred from homology"/>
<evidence type="ECO:0000256" key="3">
    <source>
        <dbReference type="ARBA" id="ARBA00023274"/>
    </source>
</evidence>
<evidence type="ECO:0000256" key="4">
    <source>
        <dbReference type="ARBA" id="ARBA00035242"/>
    </source>
</evidence>
<comment type="caution">
    <text evidence="9">The sequence shown here is derived from an EMBL/GenBank/DDBJ whole genome shotgun (WGS) entry which is preliminary data.</text>
</comment>
<dbReference type="Pfam" id="PF00181">
    <property type="entry name" value="Ribosomal_L2_N"/>
    <property type="match status" value="1"/>
</dbReference>
<keyword evidence="5" id="KW-0694">RNA-binding</keyword>
<dbReference type="InterPro" id="IPR002171">
    <property type="entry name" value="Ribosomal_uL2"/>
</dbReference>
<keyword evidence="2 5" id="KW-0689">Ribosomal protein</keyword>
<accession>A0A931YD40</accession>
<dbReference type="PANTHER" id="PTHR13691">
    <property type="entry name" value="RIBOSOMAL PROTEIN L2"/>
    <property type="match status" value="1"/>
</dbReference>
<dbReference type="Pfam" id="PF03947">
    <property type="entry name" value="Ribosomal_L2_C"/>
    <property type="match status" value="1"/>
</dbReference>
<dbReference type="FunFam" id="4.10.950.10:FF:000001">
    <property type="entry name" value="50S ribosomal protein L2"/>
    <property type="match status" value="1"/>
</dbReference>
<feature type="domain" description="Large ribosomal subunit protein uL2 C-terminal" evidence="7">
    <location>
        <begin position="127"/>
        <end position="256"/>
    </location>
</feature>
<dbReference type="InterPro" id="IPR022671">
    <property type="entry name" value="Ribosomal_uL2_CS"/>
</dbReference>
<evidence type="ECO:0000259" key="7">
    <source>
        <dbReference type="SMART" id="SM01382"/>
    </source>
</evidence>
<name>A0A931YD40_9BACT</name>
<dbReference type="PIRSF" id="PIRSF002158">
    <property type="entry name" value="Ribosomal_L2"/>
    <property type="match status" value="1"/>
</dbReference>
<dbReference type="InterPro" id="IPR022666">
    <property type="entry name" value="Ribosomal_uL2_RNA-bd_dom"/>
</dbReference>
<evidence type="ECO:0000256" key="2">
    <source>
        <dbReference type="ARBA" id="ARBA00022980"/>
    </source>
</evidence>
<dbReference type="SMART" id="SM01383">
    <property type="entry name" value="Ribosomal_L2"/>
    <property type="match status" value="1"/>
</dbReference>
<dbReference type="AlphaFoldDB" id="A0A931YD40"/>
<dbReference type="EMBL" id="JACPHQ010000002">
    <property type="protein sequence ID" value="MBI2465652.1"/>
    <property type="molecule type" value="Genomic_DNA"/>
</dbReference>
<protein>
    <recommendedName>
        <fullName evidence="4 5">Large ribosomal subunit protein uL2</fullName>
    </recommendedName>
</protein>
<dbReference type="InterPro" id="IPR022669">
    <property type="entry name" value="Ribosomal_uL2_C"/>
</dbReference>
<dbReference type="Proteomes" id="UP000709672">
    <property type="component" value="Unassembled WGS sequence"/>
</dbReference>
<dbReference type="SUPFAM" id="SSF50104">
    <property type="entry name" value="Translation proteins SH3-like domain"/>
    <property type="match status" value="1"/>
</dbReference>